<dbReference type="AlphaFoldDB" id="F6QCZ7"/>
<proteinExistence type="predicted"/>
<keyword evidence="5" id="KW-1185">Reference proteome</keyword>
<dbReference type="Proteomes" id="UP000002279">
    <property type="component" value="Unplaced"/>
</dbReference>
<dbReference type="Gene3D" id="1.25.10.10">
    <property type="entry name" value="Leucine-rich Repeat Variant"/>
    <property type="match status" value="1"/>
</dbReference>
<dbReference type="InterPro" id="IPR016024">
    <property type="entry name" value="ARM-type_fold"/>
</dbReference>
<reference evidence="4" key="2">
    <citation type="submission" date="2025-09" db="UniProtKB">
        <authorList>
            <consortium name="Ensembl"/>
        </authorList>
    </citation>
    <scope>IDENTIFICATION</scope>
    <source>
        <strain evidence="4">Glennie</strain>
    </source>
</reference>
<dbReference type="eggNOG" id="KOG2032">
    <property type="taxonomic scope" value="Eukaryota"/>
</dbReference>
<reference evidence="4" key="1">
    <citation type="submission" date="2025-08" db="UniProtKB">
        <authorList>
            <consortium name="Ensembl"/>
        </authorList>
    </citation>
    <scope>IDENTIFICATION</scope>
    <source>
        <strain evidence="4">Glennie</strain>
    </source>
</reference>
<organism evidence="4 5">
    <name type="scientific">Ornithorhynchus anatinus</name>
    <name type="common">Duckbill platypus</name>
    <dbReference type="NCBI Taxonomy" id="9258"/>
    <lineage>
        <taxon>Eukaryota</taxon>
        <taxon>Metazoa</taxon>
        <taxon>Chordata</taxon>
        <taxon>Craniata</taxon>
        <taxon>Vertebrata</taxon>
        <taxon>Euteleostomi</taxon>
        <taxon>Mammalia</taxon>
        <taxon>Monotremata</taxon>
        <taxon>Ornithorhynchidae</taxon>
        <taxon>Ornithorhynchus</taxon>
    </lineage>
</organism>
<dbReference type="SUPFAM" id="SSF48371">
    <property type="entry name" value="ARM repeat"/>
    <property type="match status" value="1"/>
</dbReference>
<keyword evidence="1" id="KW-0677">Repeat</keyword>
<dbReference type="Bgee" id="ENSOANG00000020166">
    <property type="expression patterns" value="Expressed in testis"/>
</dbReference>
<feature type="domain" description="Maestro-like HEAT-repeats" evidence="2">
    <location>
        <begin position="59"/>
        <end position="176"/>
    </location>
</feature>
<dbReference type="Ensembl" id="ENSOANT00000029412.2">
    <property type="protein sequence ID" value="ENSOANP00000025608.2"/>
    <property type="gene ID" value="ENSOANG00000020166.3"/>
</dbReference>
<dbReference type="OMA" id="WEESENT"/>
<dbReference type="InParanoid" id="F6QCZ7"/>
<evidence type="ECO:0008006" key="6">
    <source>
        <dbReference type="Google" id="ProtNLM"/>
    </source>
</evidence>
<dbReference type="GeneTree" id="ENSGT00940000160938"/>
<dbReference type="PANTHER" id="PTHR23120">
    <property type="entry name" value="MAESTRO-RELATED HEAT DOMAIN-CONTAINING"/>
    <property type="match status" value="1"/>
</dbReference>
<dbReference type="InterPro" id="IPR045206">
    <property type="entry name" value="Maestro_heat-like_prot"/>
</dbReference>
<evidence type="ECO:0000259" key="2">
    <source>
        <dbReference type="Pfam" id="PF21047"/>
    </source>
</evidence>
<dbReference type="GO" id="GO:0005737">
    <property type="term" value="C:cytoplasm"/>
    <property type="evidence" value="ECO:0000318"/>
    <property type="project" value="GO_Central"/>
</dbReference>
<dbReference type="InterPro" id="IPR055406">
    <property type="entry name" value="HEAT_Maestro"/>
</dbReference>
<evidence type="ECO:0000259" key="3">
    <source>
        <dbReference type="Pfam" id="PF23227"/>
    </source>
</evidence>
<dbReference type="Pfam" id="PF23227">
    <property type="entry name" value="HEAT_MROH2B_C"/>
    <property type="match status" value="1"/>
</dbReference>
<evidence type="ECO:0000313" key="5">
    <source>
        <dbReference type="Proteomes" id="UP000002279"/>
    </source>
</evidence>
<dbReference type="PANTHER" id="PTHR23120:SF6">
    <property type="entry name" value="MAESTRO HEAT-LIKE REPEAT FAMILY MEMBER 5"/>
    <property type="match status" value="1"/>
</dbReference>
<accession>F6QCZ7</accession>
<evidence type="ECO:0000256" key="1">
    <source>
        <dbReference type="ARBA" id="ARBA00022737"/>
    </source>
</evidence>
<name>F6QCZ7_ORNAN</name>
<dbReference type="InterPro" id="IPR048465">
    <property type="entry name" value="Maestro-like_HEAT"/>
</dbReference>
<dbReference type="Pfam" id="PF21047">
    <property type="entry name" value="HEAT_Maestro"/>
    <property type="match status" value="1"/>
</dbReference>
<evidence type="ECO:0000313" key="4">
    <source>
        <dbReference type="Ensembl" id="ENSOANP00000025608.2"/>
    </source>
</evidence>
<sequence length="639" mass="71009">MGRKGSAQKGFLPLARVAPAPEETEVKLEVMSNERCFELVLDELYGVQSHGDLVAWVRNLTSAHLSFLSLKVLIGLRSSNLTRVAHAVRILSILLQVPKALDDQAADLARSVYEQLISSGLQAEKNLLQEALALLGRHHTREIVQVFLEYSRPLNREVLEVLKCVGADASIASLVLWALLRKVFGRPQREESNCTKWERHTLSSIAAVNTLYELLFVVEYSGAVAQLLPQLFLAFIIQIQYVLELGLVGERVLLAVQPTVPSALSPWRTALEALRGLLSKDVCVGCWQSFTSMELQDGWQLFWSLETFQEGVALLARTLVQSRCPMVAELLQTVVSSLLGKDRQGRSVAVGLLAELIWIPALKTVVDPKVVRFILQEGLEDPDPVVRVISLQALTSLPLNPNKERAQVRVAALELLAAVAGGCVKEKKAYLQQELICCLLPVLLHLKDEHPTVGKKARYTFFWLARSIGWSYTEEVGWALSWEESENTAYGAIWKALMESFKDSLPIFLTQALAYTNCPQPDVKFAAVVFLGERGVEGAGERKQTNKKAPQDLARPLYFAGSHGRPLLAPPPSLQGLEFETAPLSFREAGGCMDGWMGKQTRKIMAHFLSPQYTPAPSLSKALYSPKKFWKSFSRKFTI</sequence>
<protein>
    <recommendedName>
        <fullName evidence="6">Maestro heat like repeat family member 6</fullName>
    </recommendedName>
</protein>
<dbReference type="HOGENOM" id="CLU_048840_0_0_1"/>
<dbReference type="InterPro" id="IPR011989">
    <property type="entry name" value="ARM-like"/>
</dbReference>
<feature type="domain" description="Maestro/Maestro-like HEAT-repeats" evidence="3">
    <location>
        <begin position="403"/>
        <end position="532"/>
    </location>
</feature>